<dbReference type="RefSeq" id="WP_006300218.1">
    <property type="nucleotide sequence ID" value="NZ_CM001022.1"/>
</dbReference>
<dbReference type="AlphaFoldDB" id="E3D0X7"/>
<dbReference type="GO" id="GO:0044272">
    <property type="term" value="P:sulfur compound biosynthetic process"/>
    <property type="evidence" value="ECO:0007669"/>
    <property type="project" value="UniProtKB-ARBA"/>
</dbReference>
<evidence type="ECO:0000256" key="2">
    <source>
        <dbReference type="ARBA" id="ARBA00022485"/>
    </source>
</evidence>
<dbReference type="Proteomes" id="UP000005096">
    <property type="component" value="Chromosome"/>
</dbReference>
<dbReference type="GO" id="GO:0051539">
    <property type="term" value="F:4 iron, 4 sulfur cluster binding"/>
    <property type="evidence" value="ECO:0007669"/>
    <property type="project" value="UniProtKB-KW"/>
</dbReference>
<proteinExistence type="predicted"/>
<gene>
    <name evidence="9" type="ORF">Apau_0630</name>
</gene>
<dbReference type="SFLD" id="SFLDS00029">
    <property type="entry name" value="Radical_SAM"/>
    <property type="match status" value="2"/>
</dbReference>
<dbReference type="Pfam" id="PF04055">
    <property type="entry name" value="Radical_SAM"/>
    <property type="match status" value="1"/>
</dbReference>
<protein>
    <submittedName>
        <fullName evidence="9">Radical SAM domain protein</fullName>
    </submittedName>
</protein>
<keyword evidence="10" id="KW-1185">Reference proteome</keyword>
<evidence type="ECO:0000256" key="1">
    <source>
        <dbReference type="ARBA" id="ARBA00001966"/>
    </source>
</evidence>
<reference evidence="9 10" key="1">
    <citation type="journal article" date="2010" name="Stand. Genomic Sci.">
        <title>Non-contiguous finished genome sequence of Aminomonas paucivorans type strain (GLU-3).</title>
        <authorList>
            <person name="Pitluck S."/>
            <person name="Yasawong M."/>
            <person name="Held B."/>
            <person name="Lapidus A."/>
            <person name="Nolan M."/>
            <person name="Copeland A."/>
            <person name="Lucas S."/>
            <person name="Del Rio T.G."/>
            <person name="Tice H."/>
            <person name="Cheng J.F."/>
            <person name="Chertkov O."/>
            <person name="Goodwin L."/>
            <person name="Tapia R."/>
            <person name="Han C."/>
            <person name="Liolios K."/>
            <person name="Ivanova N."/>
            <person name="Mavromatis K."/>
            <person name="Ovchinnikova G."/>
            <person name="Pati A."/>
            <person name="Chen A."/>
            <person name="Palaniappan K."/>
            <person name="Land M."/>
            <person name="Hauser L."/>
            <person name="Chang Y.J."/>
            <person name="Jeffries C.D."/>
            <person name="Pukall R."/>
            <person name="Spring S."/>
            <person name="Rohde M."/>
            <person name="Sikorski J."/>
            <person name="Goker M."/>
            <person name="Woyke T."/>
            <person name="Bristow J."/>
            <person name="Eisen J.A."/>
            <person name="Markowitz V."/>
            <person name="Hugenholtz P."/>
            <person name="Kyrpides N.C."/>
            <person name="Klenk H.P."/>
        </authorList>
    </citation>
    <scope>NUCLEOTIDE SEQUENCE [LARGE SCALE GENOMIC DNA]</scope>
    <source>
        <strain evidence="9 10">DSM 12260</strain>
    </source>
</reference>
<dbReference type="GO" id="GO:0042364">
    <property type="term" value="P:water-soluble vitamin biosynthetic process"/>
    <property type="evidence" value="ECO:0007669"/>
    <property type="project" value="UniProtKB-ARBA"/>
</dbReference>
<dbReference type="SMART" id="SM00729">
    <property type="entry name" value="Elp3"/>
    <property type="match status" value="1"/>
</dbReference>
<accession>E3D0X7</accession>
<name>E3D0X7_9BACT</name>
<dbReference type="PANTHER" id="PTHR43726">
    <property type="entry name" value="3-METHYLORNITHINE SYNTHASE"/>
    <property type="match status" value="1"/>
</dbReference>
<keyword evidence="2" id="KW-0004">4Fe-4S</keyword>
<evidence type="ECO:0000256" key="7">
    <source>
        <dbReference type="ARBA" id="ARBA00034078"/>
    </source>
</evidence>
<dbReference type="GO" id="GO:0016740">
    <property type="term" value="F:transferase activity"/>
    <property type="evidence" value="ECO:0007669"/>
    <property type="project" value="TreeGrafter"/>
</dbReference>
<evidence type="ECO:0000256" key="4">
    <source>
        <dbReference type="ARBA" id="ARBA00022723"/>
    </source>
</evidence>
<dbReference type="PaxDb" id="584708-Apau_0630"/>
<dbReference type="SFLD" id="SFLDG01082">
    <property type="entry name" value="B12-binding_domain_containing"/>
    <property type="match status" value="1"/>
</dbReference>
<dbReference type="InterPro" id="IPR034422">
    <property type="entry name" value="HydE/PylB-like"/>
</dbReference>
<organism evidence="9 10">
    <name type="scientific">Aminomonas paucivorans DSM 12260</name>
    <dbReference type="NCBI Taxonomy" id="584708"/>
    <lineage>
        <taxon>Bacteria</taxon>
        <taxon>Thermotogati</taxon>
        <taxon>Synergistota</taxon>
        <taxon>Synergistia</taxon>
        <taxon>Synergistales</taxon>
        <taxon>Synergistaceae</taxon>
        <taxon>Aminomonas</taxon>
    </lineage>
</organism>
<dbReference type="HOGENOM" id="CLU_033172_0_1_0"/>
<dbReference type="SMART" id="SM00876">
    <property type="entry name" value="BATS"/>
    <property type="match status" value="1"/>
</dbReference>
<dbReference type="InterPro" id="IPR024021">
    <property type="entry name" value="FeFe-hyd_HydE_rSAM"/>
</dbReference>
<keyword evidence="5" id="KW-0408">Iron</keyword>
<keyword evidence="4" id="KW-0479">Metal-binding</keyword>
<dbReference type="OrthoDB" id="9775764at2"/>
<dbReference type="SFLD" id="SFLDG01060">
    <property type="entry name" value="BATS_domain_containing"/>
    <property type="match status" value="1"/>
</dbReference>
<dbReference type="Gene3D" id="3.20.20.70">
    <property type="entry name" value="Aldolase class I"/>
    <property type="match status" value="1"/>
</dbReference>
<evidence type="ECO:0000259" key="8">
    <source>
        <dbReference type="PROSITE" id="PS51918"/>
    </source>
</evidence>
<dbReference type="SFLD" id="SFLDG01280">
    <property type="entry name" value="HydE/PylB-like"/>
    <property type="match status" value="1"/>
</dbReference>
<dbReference type="eggNOG" id="COG0502">
    <property type="taxonomic scope" value="Bacteria"/>
</dbReference>
<evidence type="ECO:0000313" key="10">
    <source>
        <dbReference type="Proteomes" id="UP000005096"/>
    </source>
</evidence>
<sequence>MNPSPPDLETLWALPLPELIARADEVRRRRVGDGVWLRGLLEFTNRCTQGCAYCGIRGGNGRAVRYSLTEDQIEATVRRGWDRGFRTFVLQGGEDPDWTTDRLCRLAERLRIILGDQGALTLSCGIKSREDYRRLAEAGANRYLLRFETSDPELFSRLKPGQTLARRLEALQDLRDGGFEVGSGFLVGLPGETEETRRENLRLCASLKLHMVGIGPFLPHPDTPLAGAQPGSMEDTVRLVALLRLLLPEANIPATTAAGSRDAGGREAMLAAGANVLMPNLTPPGAREHYTLYPGKVALVRDGAEDLEELLAHLHSLGRKGLLERGDSLAFLRDQVSREPTL</sequence>
<evidence type="ECO:0000256" key="3">
    <source>
        <dbReference type="ARBA" id="ARBA00022691"/>
    </source>
</evidence>
<evidence type="ECO:0000256" key="5">
    <source>
        <dbReference type="ARBA" id="ARBA00023004"/>
    </source>
</evidence>
<dbReference type="STRING" id="584708.Apau_0630"/>
<dbReference type="InterPro" id="IPR058240">
    <property type="entry name" value="rSAM_sf"/>
</dbReference>
<dbReference type="PROSITE" id="PS51918">
    <property type="entry name" value="RADICAL_SAM"/>
    <property type="match status" value="1"/>
</dbReference>
<evidence type="ECO:0000313" key="9">
    <source>
        <dbReference type="EMBL" id="EFQ23059.1"/>
    </source>
</evidence>
<dbReference type="InterPro" id="IPR010722">
    <property type="entry name" value="BATS_dom"/>
</dbReference>
<feature type="domain" description="Radical SAM core" evidence="8">
    <location>
        <begin position="33"/>
        <end position="255"/>
    </location>
</feature>
<dbReference type="SUPFAM" id="SSF102114">
    <property type="entry name" value="Radical SAM enzymes"/>
    <property type="match status" value="1"/>
</dbReference>
<dbReference type="InterPro" id="IPR013785">
    <property type="entry name" value="Aldolase_TIM"/>
</dbReference>
<dbReference type="CDD" id="cd01335">
    <property type="entry name" value="Radical_SAM"/>
    <property type="match status" value="1"/>
</dbReference>
<evidence type="ECO:0000256" key="6">
    <source>
        <dbReference type="ARBA" id="ARBA00023014"/>
    </source>
</evidence>
<dbReference type="GO" id="GO:0046872">
    <property type="term" value="F:metal ion binding"/>
    <property type="evidence" value="ECO:0007669"/>
    <property type="project" value="UniProtKB-KW"/>
</dbReference>
<dbReference type="EMBL" id="CM001022">
    <property type="protein sequence ID" value="EFQ23059.1"/>
    <property type="molecule type" value="Genomic_DNA"/>
</dbReference>
<comment type="cofactor">
    <cofactor evidence="7">
        <name>[2Fe-2S] cluster</name>
        <dbReference type="ChEBI" id="CHEBI:190135"/>
    </cofactor>
</comment>
<dbReference type="Pfam" id="PF06968">
    <property type="entry name" value="BATS"/>
    <property type="match status" value="1"/>
</dbReference>
<dbReference type="PANTHER" id="PTHR43726:SF1">
    <property type="entry name" value="BIOTIN SYNTHASE"/>
    <property type="match status" value="1"/>
</dbReference>
<keyword evidence="6" id="KW-0411">Iron-sulfur</keyword>
<keyword evidence="3" id="KW-0949">S-adenosyl-L-methionine</keyword>
<dbReference type="NCBIfam" id="TIGR03956">
    <property type="entry name" value="rSAM_HydE"/>
    <property type="match status" value="1"/>
</dbReference>
<comment type="cofactor">
    <cofactor evidence="1">
        <name>[4Fe-4S] cluster</name>
        <dbReference type="ChEBI" id="CHEBI:49883"/>
    </cofactor>
</comment>
<dbReference type="InterPro" id="IPR007197">
    <property type="entry name" value="rSAM"/>
</dbReference>
<dbReference type="InterPro" id="IPR006638">
    <property type="entry name" value="Elp3/MiaA/NifB-like_rSAM"/>
</dbReference>